<reference evidence="2 3" key="1">
    <citation type="submission" date="2019-07" db="EMBL/GenBank/DDBJ databases">
        <title>Cryptosporangium phraense sp. nov., isolated from plant litter.</title>
        <authorList>
            <person name="Suriyachadkun C."/>
        </authorList>
    </citation>
    <scope>NUCLEOTIDE SEQUENCE [LARGE SCALE GENOMIC DNA]</scope>
    <source>
        <strain evidence="2 3">A-T 5661</strain>
    </source>
</reference>
<evidence type="ECO:0000313" key="2">
    <source>
        <dbReference type="EMBL" id="TQS45917.1"/>
    </source>
</evidence>
<dbReference type="EMBL" id="VIRS01000003">
    <property type="protein sequence ID" value="TQS45917.1"/>
    <property type="molecule type" value="Genomic_DNA"/>
</dbReference>
<comment type="caution">
    <text evidence="2">The sequence shown here is derived from an EMBL/GenBank/DDBJ whole genome shotgun (WGS) entry which is preliminary data.</text>
</comment>
<evidence type="ECO:0000259" key="1">
    <source>
        <dbReference type="Pfam" id="PF03734"/>
    </source>
</evidence>
<evidence type="ECO:0000313" key="3">
    <source>
        <dbReference type="Proteomes" id="UP000317982"/>
    </source>
</evidence>
<proteinExistence type="predicted"/>
<dbReference type="OrthoDB" id="4221737at2"/>
<protein>
    <recommendedName>
        <fullName evidence="1">L,D-TPase catalytic domain-containing protein</fullName>
    </recommendedName>
</protein>
<dbReference type="Proteomes" id="UP000317982">
    <property type="component" value="Unassembled WGS sequence"/>
</dbReference>
<dbReference type="RefSeq" id="WP_142703324.1">
    <property type="nucleotide sequence ID" value="NZ_VIRS01000003.1"/>
</dbReference>
<dbReference type="InParanoid" id="A0A545AX58"/>
<feature type="domain" description="L,D-TPase catalytic" evidence="1">
    <location>
        <begin position="48"/>
        <end position="169"/>
    </location>
</feature>
<keyword evidence="3" id="KW-1185">Reference proteome</keyword>
<dbReference type="AlphaFoldDB" id="A0A545AX58"/>
<dbReference type="InterPro" id="IPR005490">
    <property type="entry name" value="LD_TPept_cat_dom"/>
</dbReference>
<sequence length="183" mass="20523">MLIRRLGRGLVAVLFGLIVTSLFGPAASADTPRHPHLVFVKNMANPLDSRLYLYYSKPNDPQRYYIVMRAGSGVGSTDDCQRNRGFLPDGTYPVRQWNVPGTPHTTKTTLGGPVWYLGNHLCHGNLNSRTELFIHSNGVRGTRWNGNYATDGCIKISQADRDRLLARWRIAYDTVHADLLVRS</sequence>
<accession>A0A545AX58</accession>
<dbReference type="Pfam" id="PF03734">
    <property type="entry name" value="YkuD"/>
    <property type="match status" value="1"/>
</dbReference>
<dbReference type="GO" id="GO:0016740">
    <property type="term" value="F:transferase activity"/>
    <property type="evidence" value="ECO:0007669"/>
    <property type="project" value="InterPro"/>
</dbReference>
<name>A0A545AX58_9ACTN</name>
<gene>
    <name evidence="2" type="ORF">FL583_05315</name>
</gene>
<organism evidence="2 3">
    <name type="scientific">Cryptosporangium phraense</name>
    <dbReference type="NCBI Taxonomy" id="2593070"/>
    <lineage>
        <taxon>Bacteria</taxon>
        <taxon>Bacillati</taxon>
        <taxon>Actinomycetota</taxon>
        <taxon>Actinomycetes</taxon>
        <taxon>Cryptosporangiales</taxon>
        <taxon>Cryptosporangiaceae</taxon>
        <taxon>Cryptosporangium</taxon>
    </lineage>
</organism>